<dbReference type="PROSITE" id="PS51892">
    <property type="entry name" value="SUBTILASE"/>
    <property type="match status" value="1"/>
</dbReference>
<dbReference type="PROSITE" id="PS00137">
    <property type="entry name" value="SUBTILASE_HIS"/>
    <property type="match status" value="1"/>
</dbReference>
<dbReference type="GeneID" id="9473675"/>
<dbReference type="EMBL" id="DS028202">
    <property type="protein sequence ID" value="EEY69585.1"/>
    <property type="molecule type" value="Genomic_DNA"/>
</dbReference>
<sequence length="262" mass="27918">MAVLFRKSRRLDAYVPSLVGVELAREVYIRGNDEVVGITDTGLYLYHLSARKVVMYNCWANKADEAETNPCDHGTHVAGLLAGSSIRGKHANLGIGDKTRISFMDIGTQGETCAGQLHCASNDAGAKIFSFSWGTPGSDYSSQARDLDAFIYENLDVLVVVAAGNSGESSTTGQRTISSPSGAKIVISVGVSLNSAASFTNFGCPDVFNERTVASFSSARFTTDGRLKPDVVAPGMSLFHCSLQGTSQAVWPGDHWCRCTST</sequence>
<dbReference type="InterPro" id="IPR051048">
    <property type="entry name" value="Peptidase_S8/S53_subtilisin"/>
</dbReference>
<evidence type="ECO:0000313" key="7">
    <source>
        <dbReference type="Proteomes" id="UP000006643"/>
    </source>
</evidence>
<dbReference type="InParanoid" id="D0NZM5"/>
<protein>
    <recommendedName>
        <fullName evidence="3">subtilisin</fullName>
        <ecNumber evidence="3">3.4.21.62</ecNumber>
    </recommendedName>
</protein>
<name>D0NZM5_PHYIT</name>
<dbReference type="PANTHER" id="PTHR43399">
    <property type="entry name" value="SUBTILISIN-RELATED"/>
    <property type="match status" value="1"/>
</dbReference>
<evidence type="ECO:0000256" key="3">
    <source>
        <dbReference type="ARBA" id="ARBA00023619"/>
    </source>
</evidence>
<feature type="active site" description="Charge relay system" evidence="4">
    <location>
        <position position="247"/>
    </location>
</feature>
<dbReference type="Gene3D" id="3.40.50.200">
    <property type="entry name" value="Peptidase S8/S53 domain"/>
    <property type="match status" value="1"/>
</dbReference>
<reference evidence="7" key="1">
    <citation type="journal article" date="2009" name="Nature">
        <title>Genome sequence and analysis of the Irish potato famine pathogen Phytophthora infestans.</title>
        <authorList>
            <consortium name="The Broad Institute Genome Sequencing Platform"/>
            <person name="Haas B.J."/>
            <person name="Kamoun S."/>
            <person name="Zody M.C."/>
            <person name="Jiang R.H."/>
            <person name="Handsaker R.E."/>
            <person name="Cano L.M."/>
            <person name="Grabherr M."/>
            <person name="Kodira C.D."/>
            <person name="Raffaele S."/>
            <person name="Torto-Alalibo T."/>
            <person name="Bozkurt T.O."/>
            <person name="Ah-Fong A.M."/>
            <person name="Alvarado L."/>
            <person name="Anderson V.L."/>
            <person name="Armstrong M.R."/>
            <person name="Avrova A."/>
            <person name="Baxter L."/>
            <person name="Beynon J."/>
            <person name="Boevink P.C."/>
            <person name="Bollmann S.R."/>
            <person name="Bos J.I."/>
            <person name="Bulone V."/>
            <person name="Cai G."/>
            <person name="Cakir C."/>
            <person name="Carrington J.C."/>
            <person name="Chawner M."/>
            <person name="Conti L."/>
            <person name="Costanzo S."/>
            <person name="Ewan R."/>
            <person name="Fahlgren N."/>
            <person name="Fischbach M.A."/>
            <person name="Fugelstad J."/>
            <person name="Gilroy E.M."/>
            <person name="Gnerre S."/>
            <person name="Green P.J."/>
            <person name="Grenville-Briggs L.J."/>
            <person name="Griffith J."/>
            <person name="Grunwald N.J."/>
            <person name="Horn K."/>
            <person name="Horner N.R."/>
            <person name="Hu C.H."/>
            <person name="Huitema E."/>
            <person name="Jeong D.H."/>
            <person name="Jones A.M."/>
            <person name="Jones J.D."/>
            <person name="Jones R.W."/>
            <person name="Karlsson E.K."/>
            <person name="Kunjeti S.G."/>
            <person name="Lamour K."/>
            <person name="Liu Z."/>
            <person name="Ma L."/>
            <person name="Maclean D."/>
            <person name="Chibucos M.C."/>
            <person name="McDonald H."/>
            <person name="McWalters J."/>
            <person name="Meijer H.J."/>
            <person name="Morgan W."/>
            <person name="Morris P.F."/>
            <person name="Munro C.A."/>
            <person name="O'Neill K."/>
            <person name="Ospina-Giraldo M."/>
            <person name="Pinzon A."/>
            <person name="Pritchard L."/>
            <person name="Ramsahoye B."/>
            <person name="Ren Q."/>
            <person name="Restrepo S."/>
            <person name="Roy S."/>
            <person name="Sadanandom A."/>
            <person name="Savidor A."/>
            <person name="Schornack S."/>
            <person name="Schwartz D.C."/>
            <person name="Schumann U.D."/>
            <person name="Schwessinger B."/>
            <person name="Seyer L."/>
            <person name="Sharpe T."/>
            <person name="Silvar C."/>
            <person name="Song J."/>
            <person name="Studholme D.J."/>
            <person name="Sykes S."/>
            <person name="Thines M."/>
            <person name="van de Vondervoort P.J."/>
            <person name="Phuntumart V."/>
            <person name="Wawra S."/>
            <person name="Weide R."/>
            <person name="Win J."/>
            <person name="Young C."/>
            <person name="Zhou S."/>
            <person name="Fry W."/>
            <person name="Meyers B.C."/>
            <person name="van West P."/>
            <person name="Ristaino J."/>
            <person name="Govers F."/>
            <person name="Birch P.R."/>
            <person name="Whisson S.C."/>
            <person name="Judelson H.S."/>
            <person name="Nusbaum C."/>
        </authorList>
    </citation>
    <scope>NUCLEOTIDE SEQUENCE [LARGE SCALE GENOMIC DNA]</scope>
    <source>
        <strain evidence="7">T30-4</strain>
    </source>
</reference>
<dbReference type="HOGENOM" id="CLU_068169_0_0_1"/>
<dbReference type="Proteomes" id="UP000006643">
    <property type="component" value="Unassembled WGS sequence"/>
</dbReference>
<comment type="similarity">
    <text evidence="1 4">Belongs to the peptidase S8 family.</text>
</comment>
<gene>
    <name evidence="6" type="ORF">PITG_19346</name>
</gene>
<dbReference type="PANTHER" id="PTHR43399:SF4">
    <property type="entry name" value="CELL WALL-ASSOCIATED PROTEASE"/>
    <property type="match status" value="1"/>
</dbReference>
<organism evidence="6 7">
    <name type="scientific">Phytophthora infestans (strain T30-4)</name>
    <name type="common">Potato late blight agent</name>
    <dbReference type="NCBI Taxonomy" id="403677"/>
    <lineage>
        <taxon>Eukaryota</taxon>
        <taxon>Sar</taxon>
        <taxon>Stramenopiles</taxon>
        <taxon>Oomycota</taxon>
        <taxon>Peronosporomycetes</taxon>
        <taxon>Peronosporales</taxon>
        <taxon>Peronosporaceae</taxon>
        <taxon>Phytophthora</taxon>
    </lineage>
</organism>
<dbReference type="KEGG" id="pif:PITG_19346"/>
<dbReference type="OMA" id="MYNCWAN"/>
<dbReference type="GO" id="GO:0006508">
    <property type="term" value="P:proteolysis"/>
    <property type="evidence" value="ECO:0007669"/>
    <property type="project" value="UniProtKB-KW"/>
</dbReference>
<feature type="active site" description="Charge relay system" evidence="4">
    <location>
        <position position="40"/>
    </location>
</feature>
<dbReference type="SUPFAM" id="SSF52743">
    <property type="entry name" value="Subtilisin-like"/>
    <property type="match status" value="1"/>
</dbReference>
<dbReference type="GO" id="GO:0004252">
    <property type="term" value="F:serine-type endopeptidase activity"/>
    <property type="evidence" value="ECO:0007669"/>
    <property type="project" value="UniProtKB-UniRule"/>
</dbReference>
<dbReference type="InterPro" id="IPR036852">
    <property type="entry name" value="Peptidase_S8/S53_dom_sf"/>
</dbReference>
<evidence type="ECO:0000256" key="2">
    <source>
        <dbReference type="ARBA" id="ARBA00023529"/>
    </source>
</evidence>
<keyword evidence="4" id="KW-0378">Hydrolase</keyword>
<evidence type="ECO:0000256" key="1">
    <source>
        <dbReference type="ARBA" id="ARBA00011073"/>
    </source>
</evidence>
<evidence type="ECO:0000259" key="5">
    <source>
        <dbReference type="Pfam" id="PF00082"/>
    </source>
</evidence>
<feature type="active site" description="Charge relay system" evidence="4">
    <location>
        <position position="73"/>
    </location>
</feature>
<dbReference type="Pfam" id="PF00082">
    <property type="entry name" value="Peptidase_S8"/>
    <property type="match status" value="1"/>
</dbReference>
<dbReference type="VEuPathDB" id="FungiDB:PITG_19346"/>
<comment type="catalytic activity">
    <reaction evidence="2">
        <text>Hydrolysis of proteins with broad specificity for peptide bonds, and a preference for a large uncharged residue in P1. Hydrolyzes peptide amides.</text>
        <dbReference type="EC" id="3.4.21.62"/>
    </reaction>
</comment>
<dbReference type="RefSeq" id="XP_002997193.1">
    <property type="nucleotide sequence ID" value="XM_002997147.1"/>
</dbReference>
<dbReference type="InterPro" id="IPR000209">
    <property type="entry name" value="Peptidase_S8/S53_dom"/>
</dbReference>
<proteinExistence type="inferred from homology"/>
<keyword evidence="4" id="KW-0720">Serine protease</keyword>
<dbReference type="OrthoDB" id="10256524at2759"/>
<feature type="domain" description="Peptidase S8/S53" evidence="5">
    <location>
        <begin position="31"/>
        <end position="247"/>
    </location>
</feature>
<dbReference type="eggNOG" id="KOG4266">
    <property type="taxonomic scope" value="Eukaryota"/>
</dbReference>
<evidence type="ECO:0000313" key="6">
    <source>
        <dbReference type="EMBL" id="EEY69585.1"/>
    </source>
</evidence>
<dbReference type="EC" id="3.4.21.62" evidence="3"/>
<accession>D0NZM5</accession>
<evidence type="ECO:0000256" key="4">
    <source>
        <dbReference type="PROSITE-ProRule" id="PRU01240"/>
    </source>
</evidence>
<keyword evidence="4 6" id="KW-0645">Protease</keyword>
<dbReference type="AlphaFoldDB" id="D0NZM5"/>
<dbReference type="InterPro" id="IPR022398">
    <property type="entry name" value="Peptidase_S8_His-AS"/>
</dbReference>
<keyword evidence="7" id="KW-1185">Reference proteome</keyword>